<dbReference type="EMBL" id="LRFC01000014">
    <property type="protein sequence ID" value="KZE66995.1"/>
    <property type="molecule type" value="Genomic_DNA"/>
</dbReference>
<gene>
    <name evidence="1" type="ORF">AWM68_19840</name>
</gene>
<dbReference type="Gene3D" id="2.40.50.230">
    <property type="entry name" value="Gp5 N-terminal domain"/>
    <property type="match status" value="1"/>
</dbReference>
<reference evidence="2" key="1">
    <citation type="submission" date="2016-01" db="EMBL/GenBank/DDBJ databases">
        <title>Draft genome of Chromobacterium sp. F49.</title>
        <authorList>
            <person name="Hong K.W."/>
        </authorList>
    </citation>
    <scope>NUCLEOTIDE SEQUENCE [LARGE SCALE GENOMIC DNA]</scope>
    <source>
        <strain evidence="2">P7IIIA</strain>
    </source>
</reference>
<evidence type="ECO:0008006" key="3">
    <source>
        <dbReference type="Google" id="ProtNLM"/>
    </source>
</evidence>
<comment type="caution">
    <text evidence="1">The sequence shown here is derived from an EMBL/GenBank/DDBJ whole genome shotgun (WGS) entry which is preliminary data.</text>
</comment>
<proteinExistence type="predicted"/>
<dbReference type="RefSeq" id="WP_066240172.1">
    <property type="nucleotide sequence ID" value="NZ_LRFC01000014.1"/>
</dbReference>
<name>A0A163RK82_9BACL</name>
<dbReference type="Proteomes" id="UP000076567">
    <property type="component" value="Unassembled WGS sequence"/>
</dbReference>
<protein>
    <recommendedName>
        <fullName evidence="3">Phage protein Gp138 N-terminal domain-containing protein</fullName>
    </recommendedName>
</protein>
<evidence type="ECO:0000313" key="1">
    <source>
        <dbReference type="EMBL" id="KZE66995.1"/>
    </source>
</evidence>
<sequence>MSSNTKFVDSMIRNIKMSLHTFVPARVVKYYSSTKEADIEVLFTQVVKGDTPVKYPMILKVPVLKHVGALVANDVVFCGVSERSIDNLQKVPFDPTLSRTHDIRDCVIIGIWEGV</sequence>
<evidence type="ECO:0000313" key="2">
    <source>
        <dbReference type="Proteomes" id="UP000076567"/>
    </source>
</evidence>
<organism evidence="1 2">
    <name type="scientific">Fictibacillus phosphorivorans</name>
    <dbReference type="NCBI Taxonomy" id="1221500"/>
    <lineage>
        <taxon>Bacteria</taxon>
        <taxon>Bacillati</taxon>
        <taxon>Bacillota</taxon>
        <taxon>Bacilli</taxon>
        <taxon>Bacillales</taxon>
        <taxon>Fictibacillaceae</taxon>
        <taxon>Fictibacillus</taxon>
    </lineage>
</organism>
<dbReference type="AlphaFoldDB" id="A0A163RK82"/>
<keyword evidence="2" id="KW-1185">Reference proteome</keyword>
<dbReference type="OrthoDB" id="2621843at2"/>
<dbReference type="InterPro" id="IPR037026">
    <property type="entry name" value="Vgr_OB-fold_dom_sf"/>
</dbReference>
<accession>A0A163RK82</accession>